<evidence type="ECO:0000313" key="2">
    <source>
        <dbReference type="Proteomes" id="UP000199137"/>
    </source>
</evidence>
<reference evidence="1 2" key="1">
    <citation type="submission" date="2016-10" db="EMBL/GenBank/DDBJ databases">
        <authorList>
            <person name="de Groot N.N."/>
        </authorList>
    </citation>
    <scope>NUCLEOTIDE SEQUENCE [LARGE SCALE GENOMIC DNA]</scope>
    <source>
        <strain evidence="1 2">DSM 44637</strain>
    </source>
</reference>
<keyword evidence="1" id="KW-0808">Transferase</keyword>
<dbReference type="GO" id="GO:0008168">
    <property type="term" value="F:methyltransferase activity"/>
    <property type="evidence" value="ECO:0007669"/>
    <property type="project" value="UniProtKB-KW"/>
</dbReference>
<dbReference type="STRING" id="112413.SAMN05421854_101156"/>
<dbReference type="RefSeq" id="WP_093572679.1">
    <property type="nucleotide sequence ID" value="NZ_FOWC01000001.1"/>
</dbReference>
<proteinExistence type="predicted"/>
<dbReference type="OrthoDB" id="4134439at2"/>
<dbReference type="InterPro" id="IPR006764">
    <property type="entry name" value="SAM_dep_MeTrfase_SAV2177_type"/>
</dbReference>
<keyword evidence="1" id="KW-0489">Methyltransferase</keyword>
<dbReference type="SUPFAM" id="SSF53335">
    <property type="entry name" value="S-adenosyl-L-methionine-dependent methyltransferases"/>
    <property type="match status" value="1"/>
</dbReference>
<dbReference type="GO" id="GO:0032259">
    <property type="term" value="P:methylation"/>
    <property type="evidence" value="ECO:0007669"/>
    <property type="project" value="UniProtKB-KW"/>
</dbReference>
<evidence type="ECO:0000313" key="1">
    <source>
        <dbReference type="EMBL" id="SFN96186.1"/>
    </source>
</evidence>
<protein>
    <submittedName>
        <fullName evidence="1">S-adenosyl methyltransferase</fullName>
    </submittedName>
</protein>
<dbReference type="PIRSF" id="PIRSF017393">
    <property type="entry name" value="MTase_SAV2177"/>
    <property type="match status" value="1"/>
</dbReference>
<dbReference type="Pfam" id="PF04672">
    <property type="entry name" value="Methyltransf_19"/>
    <property type="match status" value="1"/>
</dbReference>
<organism evidence="1 2">
    <name type="scientific">Amycolatopsis rubida</name>
    <dbReference type="NCBI Taxonomy" id="112413"/>
    <lineage>
        <taxon>Bacteria</taxon>
        <taxon>Bacillati</taxon>
        <taxon>Actinomycetota</taxon>
        <taxon>Actinomycetes</taxon>
        <taxon>Pseudonocardiales</taxon>
        <taxon>Pseudonocardiaceae</taxon>
        <taxon>Amycolatopsis</taxon>
    </lineage>
</organism>
<dbReference type="Gene3D" id="3.40.50.150">
    <property type="entry name" value="Vaccinia Virus protein VP39"/>
    <property type="match status" value="1"/>
</dbReference>
<name>A0A1I5DAN7_9PSEU</name>
<accession>A0A1I5DAN7</accession>
<dbReference type="InterPro" id="IPR029063">
    <property type="entry name" value="SAM-dependent_MTases_sf"/>
</dbReference>
<sequence length="275" mass="30709">MTAPDAPRGVDVDKPSAARIYDWYLGGTQNWAVDREFGRRVEKVWPLIRPMSRENRAFMNRVVRAALDAGIRQFVDLGSGVPTAGNVHEIVRDQLPARVVYVDYEPVAAAHSRVILESEDATEWAGIVERDIRDPEAIFADEITQELIDWSQPVCLLMITVLHFLGPGDRPDELVAAYRDQLAPGSWLAVTHGTCRDDAPPERAAEVRAFVDAYRDTSNPAYLRSDEEILPFFGGWPLLEPGMSALPDWRPDEAVSEFAAEVRPFAWGAVARKPS</sequence>
<dbReference type="EMBL" id="FOWC01000001">
    <property type="protein sequence ID" value="SFN96186.1"/>
    <property type="molecule type" value="Genomic_DNA"/>
</dbReference>
<dbReference type="Proteomes" id="UP000199137">
    <property type="component" value="Unassembled WGS sequence"/>
</dbReference>
<dbReference type="AlphaFoldDB" id="A0A1I5DAN7"/>
<gene>
    <name evidence="1" type="ORF">SAMN05421854_101156</name>
</gene>